<sequence>MSEIPSTQKAWIEERRGSPAESLRLRTDWPVPTTLKPGEVLIKVQACGLNPAGYKIMGLFPNFLRGRPLPSGMDFSGVVVDANGTEYSNRLCKSTKQGTLSEYVRLPTSHIVPRPSTITPLAAAGLATVYLTAYTALVELAQVEAGQTVFVYGGSSGVGLAAIQTAKARGARVISSASGKNEAFVRGIGADEFIDYTKEPIHKHLLAHPPSPKFNVIFDAIGISDPSLYTSSSAYLAPNGVFVSSGPFPKDASAPELWNLAKTVAAISTPRWLGGTPRRWTVVTDLYSREKLEAVHALVAQGLLNPPIDSVFEFKDVVPGYERQMTKRATGKIIVKIDPSVD</sequence>
<dbReference type="InterPro" id="IPR036291">
    <property type="entry name" value="NAD(P)-bd_dom_sf"/>
</dbReference>
<dbReference type="Pfam" id="PF08240">
    <property type="entry name" value="ADH_N"/>
    <property type="match status" value="1"/>
</dbReference>
<proteinExistence type="predicted"/>
<dbReference type="AlphaFoldDB" id="A0A9P7KCE9"/>
<dbReference type="PANTHER" id="PTHR11695">
    <property type="entry name" value="ALCOHOL DEHYDROGENASE RELATED"/>
    <property type="match status" value="1"/>
</dbReference>
<dbReference type="SUPFAM" id="SSF50129">
    <property type="entry name" value="GroES-like"/>
    <property type="match status" value="1"/>
</dbReference>
<feature type="domain" description="Enoyl reductase (ER)" evidence="1">
    <location>
        <begin position="18"/>
        <end position="335"/>
    </location>
</feature>
<organism evidence="2 3">
    <name type="scientific">Asterophora parasitica</name>
    <dbReference type="NCBI Taxonomy" id="117018"/>
    <lineage>
        <taxon>Eukaryota</taxon>
        <taxon>Fungi</taxon>
        <taxon>Dikarya</taxon>
        <taxon>Basidiomycota</taxon>
        <taxon>Agaricomycotina</taxon>
        <taxon>Agaricomycetes</taxon>
        <taxon>Agaricomycetidae</taxon>
        <taxon>Agaricales</taxon>
        <taxon>Tricholomatineae</taxon>
        <taxon>Lyophyllaceae</taxon>
        <taxon>Asterophora</taxon>
    </lineage>
</organism>
<protein>
    <recommendedName>
        <fullName evidence="1">Enoyl reductase (ER) domain-containing protein</fullName>
    </recommendedName>
</protein>
<gene>
    <name evidence="2" type="ORF">DXG03_009623</name>
</gene>
<name>A0A9P7KCE9_9AGAR</name>
<dbReference type="SUPFAM" id="SSF51735">
    <property type="entry name" value="NAD(P)-binding Rossmann-fold domains"/>
    <property type="match status" value="1"/>
</dbReference>
<dbReference type="Pfam" id="PF13602">
    <property type="entry name" value="ADH_zinc_N_2"/>
    <property type="match status" value="1"/>
</dbReference>
<evidence type="ECO:0000313" key="2">
    <source>
        <dbReference type="EMBL" id="KAG5643800.1"/>
    </source>
</evidence>
<dbReference type="PANTHER" id="PTHR11695:SF294">
    <property type="entry name" value="RETICULON-4-INTERACTING PROTEIN 1, MITOCHONDRIAL"/>
    <property type="match status" value="1"/>
</dbReference>
<dbReference type="Proteomes" id="UP000775547">
    <property type="component" value="Unassembled WGS sequence"/>
</dbReference>
<dbReference type="InterPro" id="IPR011032">
    <property type="entry name" value="GroES-like_sf"/>
</dbReference>
<dbReference type="Gene3D" id="3.90.180.10">
    <property type="entry name" value="Medium-chain alcohol dehydrogenases, catalytic domain"/>
    <property type="match status" value="1"/>
</dbReference>
<dbReference type="CDD" id="cd08267">
    <property type="entry name" value="MDR1"/>
    <property type="match status" value="1"/>
</dbReference>
<comment type="caution">
    <text evidence="2">The sequence shown here is derived from an EMBL/GenBank/DDBJ whole genome shotgun (WGS) entry which is preliminary data.</text>
</comment>
<reference evidence="2" key="2">
    <citation type="submission" date="2021-10" db="EMBL/GenBank/DDBJ databases">
        <title>Phylogenomics reveals ancestral predisposition of the termite-cultivated fungus Termitomyces towards a domesticated lifestyle.</title>
        <authorList>
            <person name="Auxier B."/>
            <person name="Grum-Grzhimaylo A."/>
            <person name="Cardenas M.E."/>
            <person name="Lodge J.D."/>
            <person name="Laessoe T."/>
            <person name="Pedersen O."/>
            <person name="Smith M.E."/>
            <person name="Kuyper T.W."/>
            <person name="Franco-Molano E.A."/>
            <person name="Baroni T.J."/>
            <person name="Aanen D.K."/>
        </authorList>
    </citation>
    <scope>NUCLEOTIDE SEQUENCE</scope>
    <source>
        <strain evidence="2">AP01</strain>
        <tissue evidence="2">Mycelium</tissue>
    </source>
</reference>
<reference evidence="2" key="1">
    <citation type="submission" date="2020-07" db="EMBL/GenBank/DDBJ databases">
        <authorList>
            <person name="Nieuwenhuis M."/>
            <person name="Van De Peppel L.J.J."/>
        </authorList>
    </citation>
    <scope>NUCLEOTIDE SEQUENCE</scope>
    <source>
        <strain evidence="2">AP01</strain>
        <tissue evidence="2">Mycelium</tissue>
    </source>
</reference>
<dbReference type="GO" id="GO:0016491">
    <property type="term" value="F:oxidoreductase activity"/>
    <property type="evidence" value="ECO:0007669"/>
    <property type="project" value="InterPro"/>
</dbReference>
<evidence type="ECO:0000313" key="3">
    <source>
        <dbReference type="Proteomes" id="UP000775547"/>
    </source>
</evidence>
<keyword evidence="3" id="KW-1185">Reference proteome</keyword>
<dbReference type="InterPro" id="IPR020843">
    <property type="entry name" value="ER"/>
</dbReference>
<dbReference type="OrthoDB" id="3509362at2759"/>
<dbReference type="InterPro" id="IPR050700">
    <property type="entry name" value="YIM1/Zinc_Alcohol_DH_Fams"/>
</dbReference>
<accession>A0A9P7KCE9</accession>
<dbReference type="Gene3D" id="3.40.50.720">
    <property type="entry name" value="NAD(P)-binding Rossmann-like Domain"/>
    <property type="match status" value="1"/>
</dbReference>
<dbReference type="EMBL" id="JABCKV010000095">
    <property type="protein sequence ID" value="KAG5643800.1"/>
    <property type="molecule type" value="Genomic_DNA"/>
</dbReference>
<evidence type="ECO:0000259" key="1">
    <source>
        <dbReference type="SMART" id="SM00829"/>
    </source>
</evidence>
<dbReference type="InterPro" id="IPR013154">
    <property type="entry name" value="ADH-like_N"/>
</dbReference>
<dbReference type="SMART" id="SM00829">
    <property type="entry name" value="PKS_ER"/>
    <property type="match status" value="1"/>
</dbReference>